<dbReference type="GO" id="GO:0005634">
    <property type="term" value="C:nucleus"/>
    <property type="evidence" value="ECO:0007669"/>
    <property type="project" value="UniProtKB-ARBA"/>
</dbReference>
<dbReference type="SUPFAM" id="SSF53098">
    <property type="entry name" value="Ribonuclease H-like"/>
    <property type="match status" value="1"/>
</dbReference>
<dbReference type="PROSITE" id="PS50994">
    <property type="entry name" value="INTEGRASE"/>
    <property type="match status" value="1"/>
</dbReference>
<keyword evidence="1" id="KW-0694">RNA-binding</keyword>
<proteinExistence type="predicted"/>
<dbReference type="Gene3D" id="3.30.420.10">
    <property type="entry name" value="Ribonuclease H-like superfamily/Ribonuclease H"/>
    <property type="match status" value="1"/>
</dbReference>
<accession>A0A9Q3K3Q1</accession>
<feature type="compositionally biased region" description="Basic and acidic residues" evidence="2">
    <location>
        <begin position="8"/>
        <end position="29"/>
    </location>
</feature>
<feature type="domain" description="Integrase catalytic" evidence="3">
    <location>
        <begin position="14"/>
        <end position="186"/>
    </location>
</feature>
<evidence type="ECO:0000256" key="1">
    <source>
        <dbReference type="ARBA" id="ARBA00022884"/>
    </source>
</evidence>
<dbReference type="InterPro" id="IPR001584">
    <property type="entry name" value="Integrase_cat-core"/>
</dbReference>
<name>A0A9Q3K3Q1_9BASI</name>
<evidence type="ECO:0000313" key="5">
    <source>
        <dbReference type="Proteomes" id="UP000765509"/>
    </source>
</evidence>
<evidence type="ECO:0000256" key="2">
    <source>
        <dbReference type="SAM" id="MobiDB-lite"/>
    </source>
</evidence>
<comment type="caution">
    <text evidence="4">The sequence shown here is derived from an EMBL/GenBank/DDBJ whole genome shotgun (WGS) entry which is preliminary data.</text>
</comment>
<organism evidence="4 5">
    <name type="scientific">Austropuccinia psidii MF-1</name>
    <dbReference type="NCBI Taxonomy" id="1389203"/>
    <lineage>
        <taxon>Eukaryota</taxon>
        <taxon>Fungi</taxon>
        <taxon>Dikarya</taxon>
        <taxon>Basidiomycota</taxon>
        <taxon>Pucciniomycotina</taxon>
        <taxon>Pucciniomycetes</taxon>
        <taxon>Pucciniales</taxon>
        <taxon>Sphaerophragmiaceae</taxon>
        <taxon>Austropuccinia</taxon>
    </lineage>
</organism>
<dbReference type="InterPro" id="IPR036397">
    <property type="entry name" value="RNaseH_sf"/>
</dbReference>
<dbReference type="InterPro" id="IPR012337">
    <property type="entry name" value="RNaseH-like_sf"/>
</dbReference>
<gene>
    <name evidence="4" type="ORF">O181_113808</name>
</gene>
<dbReference type="GO" id="GO:0003723">
    <property type="term" value="F:RNA binding"/>
    <property type="evidence" value="ECO:0007669"/>
    <property type="project" value="UniProtKB-KW"/>
</dbReference>
<keyword evidence="5" id="KW-1185">Reference proteome</keyword>
<dbReference type="EMBL" id="AVOT02093476">
    <property type="protein sequence ID" value="MBW0574093.1"/>
    <property type="molecule type" value="Genomic_DNA"/>
</dbReference>
<feature type="region of interest" description="Disordered" evidence="2">
    <location>
        <begin position="1"/>
        <end position="47"/>
    </location>
</feature>
<protein>
    <recommendedName>
        <fullName evidence="3">Integrase catalytic domain-containing protein</fullName>
    </recommendedName>
</protein>
<reference evidence="4" key="1">
    <citation type="submission" date="2021-03" db="EMBL/GenBank/DDBJ databases">
        <title>Draft genome sequence of rust myrtle Austropuccinia psidii MF-1, a brazilian biotype.</title>
        <authorList>
            <person name="Quecine M.C."/>
            <person name="Pachon D.M.R."/>
            <person name="Bonatelli M.L."/>
            <person name="Correr F.H."/>
            <person name="Franceschini L.M."/>
            <person name="Leite T.F."/>
            <person name="Margarido G.R.A."/>
            <person name="Almeida C.A."/>
            <person name="Ferrarezi J.A."/>
            <person name="Labate C.A."/>
        </authorList>
    </citation>
    <scope>NUCLEOTIDE SEQUENCE</scope>
    <source>
        <strain evidence="4">MF-1</strain>
    </source>
</reference>
<dbReference type="InterPro" id="IPR050951">
    <property type="entry name" value="Retrovirus_Pol_polyprotein"/>
</dbReference>
<dbReference type="GO" id="GO:0015074">
    <property type="term" value="P:DNA integration"/>
    <property type="evidence" value="ECO:0007669"/>
    <property type="project" value="InterPro"/>
</dbReference>
<sequence length="186" mass="21327">MLQNTAKHVTDVKRQTEPQERDWNDDSNSRTKISLGNSSHGLGTALPPEGDRNYNACLVLVDRYRKTPIFIPCHKYYTAMETAIIICNKCISHTGLFQYIISDRDPKLTSALWTNLHNLFGTKLSFSTTYHPQTDGLAERMIQTLEDMIRIFCAYGLEFKDSDGFTHYLCTLITALELEYKKSIYS</sequence>
<evidence type="ECO:0000259" key="3">
    <source>
        <dbReference type="PROSITE" id="PS50994"/>
    </source>
</evidence>
<dbReference type="Proteomes" id="UP000765509">
    <property type="component" value="Unassembled WGS sequence"/>
</dbReference>
<dbReference type="OrthoDB" id="2273864at2759"/>
<feature type="compositionally biased region" description="Polar residues" evidence="2">
    <location>
        <begin position="30"/>
        <end position="41"/>
    </location>
</feature>
<dbReference type="PANTHER" id="PTHR37984:SF5">
    <property type="entry name" value="PROTEIN NYNRIN-LIKE"/>
    <property type="match status" value="1"/>
</dbReference>
<evidence type="ECO:0000313" key="4">
    <source>
        <dbReference type="EMBL" id="MBW0574093.1"/>
    </source>
</evidence>
<dbReference type="PANTHER" id="PTHR37984">
    <property type="entry name" value="PROTEIN CBG26694"/>
    <property type="match status" value="1"/>
</dbReference>
<dbReference type="AlphaFoldDB" id="A0A9Q3K3Q1"/>